<evidence type="ECO:0000313" key="2">
    <source>
        <dbReference type="Proteomes" id="UP000578686"/>
    </source>
</evidence>
<comment type="caution">
    <text evidence="1">The sequence shown here is derived from an EMBL/GenBank/DDBJ whole genome shotgun (WGS) entry which is preliminary data.</text>
</comment>
<name>A0A7X6D1J8_9ACTN</name>
<dbReference type="Gene3D" id="3.10.450.50">
    <property type="match status" value="1"/>
</dbReference>
<evidence type="ECO:0000313" key="1">
    <source>
        <dbReference type="EMBL" id="NJQ06519.1"/>
    </source>
</evidence>
<reference evidence="1 2" key="1">
    <citation type="submission" date="2020-03" db="EMBL/GenBank/DDBJ databases">
        <title>Draft genome of Streptomyces sp. ventii, isolated from the Axial Seamount in the Pacific Ocean, and resequencing of the two type strains Streptomyces lonarensis strain NCL 716 and Streptomyces bohaiensis strain 11A07.</title>
        <authorList>
            <person name="Loughran R.M."/>
            <person name="Pfannmuller K.M."/>
            <person name="Wasson B.J."/>
            <person name="Deadmond M.C."/>
            <person name="Paddock B.E."/>
            <person name="Koyack M.J."/>
            <person name="Gallegos D.A."/>
            <person name="Mitchell E.A."/>
            <person name="Ushijima B."/>
            <person name="Saw J.H."/>
            <person name="Mcphail K.L."/>
            <person name="Videau P."/>
        </authorList>
    </citation>
    <scope>NUCLEOTIDE SEQUENCE [LARGE SCALE GENOMIC DNA]</scope>
    <source>
        <strain evidence="1 2">NCL716</strain>
    </source>
</reference>
<gene>
    <name evidence="1" type="ORF">HCN56_13230</name>
</gene>
<proteinExistence type="predicted"/>
<sequence length="109" mass="11888">MTATIEDPAVAAFVKAVNAGDREAFFEALTPDATMADDGTERDLQAWVDREIFTVSGHLEVESAEDGGRELTATYSNTTWGGMRTHWRFTVADGRVRRFETGQSQGTAG</sequence>
<keyword evidence="2" id="KW-1185">Reference proteome</keyword>
<dbReference type="SUPFAM" id="SSF54427">
    <property type="entry name" value="NTF2-like"/>
    <property type="match status" value="1"/>
</dbReference>
<dbReference type="InterPro" id="IPR032710">
    <property type="entry name" value="NTF2-like_dom_sf"/>
</dbReference>
<protein>
    <submittedName>
        <fullName evidence="1">Nuclear transport factor 2 family protein</fullName>
    </submittedName>
</protein>
<dbReference type="Proteomes" id="UP000578686">
    <property type="component" value="Unassembled WGS sequence"/>
</dbReference>
<dbReference type="AlphaFoldDB" id="A0A7X6D1J8"/>
<accession>A0A7X6D1J8</accession>
<dbReference type="EMBL" id="JAAVJD010000089">
    <property type="protein sequence ID" value="NJQ06519.1"/>
    <property type="molecule type" value="Genomic_DNA"/>
</dbReference>
<organism evidence="1 2">
    <name type="scientific">Streptomyces lonarensis</name>
    <dbReference type="NCBI Taxonomy" id="700599"/>
    <lineage>
        <taxon>Bacteria</taxon>
        <taxon>Bacillati</taxon>
        <taxon>Actinomycetota</taxon>
        <taxon>Actinomycetes</taxon>
        <taxon>Kitasatosporales</taxon>
        <taxon>Streptomycetaceae</taxon>
        <taxon>Streptomyces</taxon>
    </lineage>
</organism>
<dbReference type="RefSeq" id="WP_167970682.1">
    <property type="nucleotide sequence ID" value="NZ_BHZG01000405.1"/>
</dbReference>